<evidence type="ECO:0000256" key="8">
    <source>
        <dbReference type="ARBA" id="ARBA00023163"/>
    </source>
</evidence>
<dbReference type="PATRIC" id="fig|742734.4.peg.5806"/>
<evidence type="ECO:0000256" key="3">
    <source>
        <dbReference type="ARBA" id="ARBA00022490"/>
    </source>
</evidence>
<dbReference type="InterPro" id="IPR009057">
    <property type="entry name" value="Homeodomain-like_sf"/>
</dbReference>
<evidence type="ECO:0000256" key="1">
    <source>
        <dbReference type="ARBA" id="ARBA00004496"/>
    </source>
</evidence>
<dbReference type="GO" id="GO:0043565">
    <property type="term" value="F:sequence-specific DNA binding"/>
    <property type="evidence" value="ECO:0007669"/>
    <property type="project" value="InterPro"/>
</dbReference>
<evidence type="ECO:0000256" key="9">
    <source>
        <dbReference type="ARBA" id="ARBA00024867"/>
    </source>
</evidence>
<dbReference type="PROSITE" id="PS50110">
    <property type="entry name" value="RESPONSE_REGULATORY"/>
    <property type="match status" value="1"/>
</dbReference>
<gene>
    <name evidence="13" type="ORF">HMPREF9470_05429</name>
</gene>
<protein>
    <recommendedName>
        <fullName evidence="2">Stage 0 sporulation protein A homolog</fullName>
    </recommendedName>
</protein>
<dbReference type="SMART" id="SM00342">
    <property type="entry name" value="HTH_ARAC"/>
    <property type="match status" value="1"/>
</dbReference>
<dbReference type="EMBL" id="ADLK01000054">
    <property type="protein sequence ID" value="KMW11741.1"/>
    <property type="molecule type" value="Genomic_DNA"/>
</dbReference>
<feature type="domain" description="HTH araC/xylS-type" evidence="11">
    <location>
        <begin position="396"/>
        <end position="498"/>
    </location>
</feature>
<sequence>MLKLIIADDERIIRETISTIIHWENYDIEVVGLCKNGMETYDMIMDESPDIVLTDIKMPGMDGLELINRVSRTDLNVQFIILSGYGEFEYAKEAMKNGVKYYLLKPCNEAQIIECIEQCKQDCYQQKIMERIVSERFTAVNRMNHNVIFSIINDSICQNRSFPEIIRAYESYIDFRFTVYRLYYVYFLPFKHLEEFLDDLRLFCCENISSVIIHGIYVNNTLLLFFRDFAANYQDLERFIRQRHYPDQAVTLETESVLYSSLKQLLVVVLKKIRRFGMIYYINDFHLLYTCNYNTHINELELLCQSILGRQEGALGKLTELIKDINDITFLKQIASNLFMKLTLNNPKRSSIELTEWLMLIENSQSLTDLKNLVIDKVREILCEPDTGQTVSAMTRQIFDYVSQNLQDDNLTLKYISENYLFMNVDYVSKKFLKETGVRFSNYLADIRIKKAKQLLASRGLDKIQTVAEEVGLGNNPQYFSQLFKKKTGMTPSSYIDRVCGRANR</sequence>
<dbReference type="InterPro" id="IPR018060">
    <property type="entry name" value="HTH_AraC"/>
</dbReference>
<dbReference type="InterPro" id="IPR011006">
    <property type="entry name" value="CheY-like_superfamily"/>
</dbReference>
<evidence type="ECO:0000256" key="5">
    <source>
        <dbReference type="ARBA" id="ARBA00023012"/>
    </source>
</evidence>
<keyword evidence="5" id="KW-0902">Two-component regulatory system</keyword>
<dbReference type="PANTHER" id="PTHR42713:SF3">
    <property type="entry name" value="TRANSCRIPTIONAL REGULATORY PROTEIN HPTR"/>
    <property type="match status" value="1"/>
</dbReference>
<dbReference type="OrthoDB" id="9794370at2"/>
<feature type="modified residue" description="4-aspartylphosphate" evidence="10">
    <location>
        <position position="55"/>
    </location>
</feature>
<dbReference type="GO" id="GO:0005737">
    <property type="term" value="C:cytoplasm"/>
    <property type="evidence" value="ECO:0007669"/>
    <property type="project" value="UniProtKB-SubCell"/>
</dbReference>
<dbReference type="Pfam" id="PF00072">
    <property type="entry name" value="Response_reg"/>
    <property type="match status" value="1"/>
</dbReference>
<accession>A0A0J9BHJ6</accession>
<evidence type="ECO:0000259" key="12">
    <source>
        <dbReference type="PROSITE" id="PS50110"/>
    </source>
</evidence>
<evidence type="ECO:0000259" key="11">
    <source>
        <dbReference type="PROSITE" id="PS01124"/>
    </source>
</evidence>
<dbReference type="SMART" id="SM00448">
    <property type="entry name" value="REC"/>
    <property type="match status" value="1"/>
</dbReference>
<dbReference type="InterPro" id="IPR001789">
    <property type="entry name" value="Sig_transdc_resp-reg_receiver"/>
</dbReference>
<dbReference type="CDD" id="cd17536">
    <property type="entry name" value="REC_YesN-like"/>
    <property type="match status" value="1"/>
</dbReference>
<keyword evidence="3" id="KW-0963">Cytoplasm</keyword>
<dbReference type="PANTHER" id="PTHR42713">
    <property type="entry name" value="HISTIDINE KINASE-RELATED"/>
    <property type="match status" value="1"/>
</dbReference>
<proteinExistence type="predicted"/>
<evidence type="ECO:0000256" key="10">
    <source>
        <dbReference type="PROSITE-ProRule" id="PRU00169"/>
    </source>
</evidence>
<comment type="function">
    <text evidence="9">May play the central regulatory role in sporulation. It may be an element of the effector pathway responsible for the activation of sporulation genes in response to nutritional stress. Spo0A may act in concert with spo0H (a sigma factor) to control the expression of some genes that are critical to the sporulation process.</text>
</comment>
<dbReference type="GO" id="GO:0000160">
    <property type="term" value="P:phosphorelay signal transduction system"/>
    <property type="evidence" value="ECO:0007669"/>
    <property type="project" value="UniProtKB-KW"/>
</dbReference>
<keyword evidence="8" id="KW-0804">Transcription</keyword>
<dbReference type="InterPro" id="IPR051552">
    <property type="entry name" value="HptR"/>
</dbReference>
<evidence type="ECO:0000256" key="2">
    <source>
        <dbReference type="ARBA" id="ARBA00018672"/>
    </source>
</evidence>
<evidence type="ECO:0000256" key="4">
    <source>
        <dbReference type="ARBA" id="ARBA00022553"/>
    </source>
</evidence>
<dbReference type="RefSeq" id="WP_007858133.1">
    <property type="nucleotide sequence ID" value="NZ_KQ235887.1"/>
</dbReference>
<comment type="caution">
    <text evidence="13">The sequence shown here is derived from an EMBL/GenBank/DDBJ whole genome shotgun (WGS) entry which is preliminary data.</text>
</comment>
<organism evidence="13 14">
    <name type="scientific">[Clostridium] citroniae WAL-19142</name>
    <dbReference type="NCBI Taxonomy" id="742734"/>
    <lineage>
        <taxon>Bacteria</taxon>
        <taxon>Bacillati</taxon>
        <taxon>Bacillota</taxon>
        <taxon>Clostridia</taxon>
        <taxon>Lachnospirales</taxon>
        <taxon>Lachnospiraceae</taxon>
        <taxon>Enterocloster</taxon>
    </lineage>
</organism>
<evidence type="ECO:0000256" key="6">
    <source>
        <dbReference type="ARBA" id="ARBA00023015"/>
    </source>
</evidence>
<dbReference type="SUPFAM" id="SSF46689">
    <property type="entry name" value="Homeodomain-like"/>
    <property type="match status" value="1"/>
</dbReference>
<evidence type="ECO:0000313" key="13">
    <source>
        <dbReference type="EMBL" id="KMW11741.1"/>
    </source>
</evidence>
<keyword evidence="6" id="KW-0805">Transcription regulation</keyword>
<dbReference type="Gene3D" id="1.10.10.60">
    <property type="entry name" value="Homeodomain-like"/>
    <property type="match status" value="2"/>
</dbReference>
<name>A0A0J9BHJ6_9FIRM</name>
<dbReference type="GeneID" id="93166584"/>
<evidence type="ECO:0000256" key="7">
    <source>
        <dbReference type="ARBA" id="ARBA00023125"/>
    </source>
</evidence>
<dbReference type="Proteomes" id="UP000037392">
    <property type="component" value="Unassembled WGS sequence"/>
</dbReference>
<reference evidence="13 14" key="1">
    <citation type="submission" date="2011-04" db="EMBL/GenBank/DDBJ databases">
        <title>The Genome Sequence of Clostridium citroniae WAL-19142.</title>
        <authorList>
            <consortium name="The Broad Institute Genome Sequencing Platform"/>
            <person name="Earl A."/>
            <person name="Ward D."/>
            <person name="Feldgarden M."/>
            <person name="Gevers D."/>
            <person name="Warren Y.A."/>
            <person name="Tyrrell K.L."/>
            <person name="Citron D.M."/>
            <person name="Goldstein E.J."/>
            <person name="Daigneault M."/>
            <person name="Allen-Vercoe E."/>
            <person name="Young S.K."/>
            <person name="Zeng Q."/>
            <person name="Gargeya S."/>
            <person name="Fitzgerald M."/>
            <person name="Haas B."/>
            <person name="Abouelleil A."/>
            <person name="Alvarado L."/>
            <person name="Arachchi H.M."/>
            <person name="Berlin A."/>
            <person name="Brown A."/>
            <person name="Chapman S.B."/>
            <person name="Chen Z."/>
            <person name="Dunbar C."/>
            <person name="Freedman E."/>
            <person name="Gearin G."/>
            <person name="Gellesch M."/>
            <person name="Goldberg J."/>
            <person name="Griggs A."/>
            <person name="Gujja S."/>
            <person name="Heilman E.R."/>
            <person name="Heiman D."/>
            <person name="Howarth C."/>
            <person name="Larson L."/>
            <person name="Lui A."/>
            <person name="MacDonald P.J."/>
            <person name="Mehta T."/>
            <person name="Montmayeur A."/>
            <person name="Murphy C."/>
            <person name="Neiman D."/>
            <person name="Pearson M."/>
            <person name="Priest M."/>
            <person name="Roberts A."/>
            <person name="Saif S."/>
            <person name="Shea T."/>
            <person name="Shenoy N."/>
            <person name="Sisk P."/>
            <person name="Stolte C."/>
            <person name="Sykes S."/>
            <person name="White J."/>
            <person name="Yandava C."/>
            <person name="Wortman J."/>
            <person name="Nusbaum C."/>
            <person name="Birren B."/>
        </authorList>
    </citation>
    <scope>NUCLEOTIDE SEQUENCE [LARGE SCALE GENOMIC DNA]</scope>
    <source>
        <strain evidence="13 14">WAL-19142</strain>
    </source>
</reference>
<dbReference type="Pfam" id="PF12833">
    <property type="entry name" value="HTH_18"/>
    <property type="match status" value="1"/>
</dbReference>
<keyword evidence="7" id="KW-0238">DNA-binding</keyword>
<comment type="subcellular location">
    <subcellularLocation>
        <location evidence="1">Cytoplasm</location>
    </subcellularLocation>
</comment>
<dbReference type="AlphaFoldDB" id="A0A0J9BHJ6"/>
<dbReference type="GO" id="GO:0003700">
    <property type="term" value="F:DNA-binding transcription factor activity"/>
    <property type="evidence" value="ECO:0007669"/>
    <property type="project" value="InterPro"/>
</dbReference>
<dbReference type="SUPFAM" id="SSF52172">
    <property type="entry name" value="CheY-like"/>
    <property type="match status" value="1"/>
</dbReference>
<dbReference type="PROSITE" id="PS01124">
    <property type="entry name" value="HTH_ARAC_FAMILY_2"/>
    <property type="match status" value="1"/>
</dbReference>
<evidence type="ECO:0000313" key="14">
    <source>
        <dbReference type="Proteomes" id="UP000037392"/>
    </source>
</evidence>
<feature type="domain" description="Response regulatory" evidence="12">
    <location>
        <begin position="3"/>
        <end position="120"/>
    </location>
</feature>
<keyword evidence="4 10" id="KW-0597">Phosphoprotein</keyword>
<dbReference type="Gene3D" id="3.40.50.2300">
    <property type="match status" value="1"/>
</dbReference>